<evidence type="ECO:0000259" key="11">
    <source>
        <dbReference type="Pfam" id="PF12022"/>
    </source>
</evidence>
<evidence type="ECO:0000256" key="7">
    <source>
        <dbReference type="ARBA" id="ARBA00023136"/>
    </source>
</evidence>
<evidence type="ECO:0000256" key="8">
    <source>
        <dbReference type="ARBA" id="ARBA00031344"/>
    </source>
</evidence>
<keyword evidence="5" id="KW-0653">Protein transport</keyword>
<evidence type="ECO:0000256" key="9">
    <source>
        <dbReference type="SAM" id="Coils"/>
    </source>
</evidence>
<dbReference type="InterPro" id="IPR024603">
    <property type="entry name" value="COG_complex_COG2_C"/>
</dbReference>
<comment type="similarity">
    <text evidence="2">Belongs to the COG2 family.</text>
</comment>
<organism evidence="12">
    <name type="scientific">Phallusia mammillata</name>
    <dbReference type="NCBI Taxonomy" id="59560"/>
    <lineage>
        <taxon>Eukaryota</taxon>
        <taxon>Metazoa</taxon>
        <taxon>Chordata</taxon>
        <taxon>Tunicata</taxon>
        <taxon>Ascidiacea</taxon>
        <taxon>Phlebobranchia</taxon>
        <taxon>Ascidiidae</taxon>
        <taxon>Phallusia</taxon>
    </lineage>
</organism>
<accession>A0A6F9DAA3</accession>
<dbReference type="AlphaFoldDB" id="A0A6F9DAA3"/>
<evidence type="ECO:0000259" key="10">
    <source>
        <dbReference type="Pfam" id="PF06148"/>
    </source>
</evidence>
<evidence type="ECO:0000256" key="5">
    <source>
        <dbReference type="ARBA" id="ARBA00022927"/>
    </source>
</evidence>
<keyword evidence="7" id="KW-0472">Membrane</keyword>
<dbReference type="InterPro" id="IPR024602">
    <property type="entry name" value="COG_su2_N"/>
</dbReference>
<dbReference type="GO" id="GO:0017119">
    <property type="term" value="C:Golgi transport complex"/>
    <property type="evidence" value="ECO:0007669"/>
    <property type="project" value="TreeGrafter"/>
</dbReference>
<sequence length="719" mass="81827">MTKSNRSDKSKSSSSSSLLPIPATTLCFDKNEFMKESFSVDHFVADCRKRVQLEVLRQDLEVYFKLLKNAMIELINKDYADFVNLSSNLVGMEKAIGQLRGPLQEIRHEVKDVNEVINKEMKDFELALEKQKALSTRRKLLGHMQGLLQAIEKIEHIQRSEDSTMGQILERIAGEFNQLQHHTMYCKGLPVLNLIRPRISSITGFLQSSLEGELVKGMAELEATHIHRCLNSYALIGKTKDAEVLVRMHIVKPHMQQLMEEQHGDLTIPSLKSMFYKILNVVPNHLRLLCDITSGRKNRSGEQFRGIPGYDFVVNSAWPEIVSSLEQHLPELFASRDPNIFHKRYCTCMEFVDKFERQCGSQASITRLRQSEAFHALMTHWSLPVYFQIRFQSIGGQLESALTPEIVKTESEQDAFRLQASLVAWQSVQMCWSEDIFLPGLLHRFWKLTLQILSRYGTWVKMLHNNEVLNKSPSSTDMDKVSKSIAQISGLVIDLGTIFDKVKQIYADKIEPLAKKQGLKDTSILEDALLELLNNLTKYKEDFVNHMITLLSSLSVAYLKHTQDVPRLYRKTNRPAPTEPSQYVNGVIKPLKLFKEELHPHIDSSMVSDWITQIASTVSEKYYSVVTDVLTSVRKMEESLMRLQKMRSAKSSSGNLASLAGGSDALSDDDKIRLQLFLDVSNLGSQMKDCTVNLDSISSYQSLLVMVTEAKEKRFKAGV</sequence>
<evidence type="ECO:0000256" key="6">
    <source>
        <dbReference type="ARBA" id="ARBA00023034"/>
    </source>
</evidence>
<dbReference type="GO" id="GO:0006891">
    <property type="term" value="P:intra-Golgi vesicle-mediated transport"/>
    <property type="evidence" value="ECO:0007669"/>
    <property type="project" value="TreeGrafter"/>
</dbReference>
<dbReference type="PANTHER" id="PTHR12961:SF0">
    <property type="entry name" value="CONSERVED OLIGOMERIC GOLGI COMPLEX SUBUNIT 2"/>
    <property type="match status" value="1"/>
</dbReference>
<dbReference type="InterPro" id="IPR009316">
    <property type="entry name" value="COG2"/>
</dbReference>
<evidence type="ECO:0000256" key="3">
    <source>
        <dbReference type="ARBA" id="ARBA00020977"/>
    </source>
</evidence>
<reference evidence="12" key="1">
    <citation type="submission" date="2020-04" db="EMBL/GenBank/DDBJ databases">
        <authorList>
            <person name="Neveu A P."/>
        </authorList>
    </citation>
    <scope>NUCLEOTIDE SEQUENCE</scope>
    <source>
        <tissue evidence="12">Whole embryo</tissue>
    </source>
</reference>
<proteinExistence type="evidence at transcript level"/>
<dbReference type="Pfam" id="PF06148">
    <property type="entry name" value="COG2_N"/>
    <property type="match status" value="1"/>
</dbReference>
<comment type="subcellular location">
    <subcellularLocation>
        <location evidence="1">Golgi apparatus membrane</location>
        <topology evidence="1">Peripheral membrane protein</topology>
    </subcellularLocation>
</comment>
<dbReference type="EMBL" id="LR784078">
    <property type="protein sequence ID" value="CAB3232539.1"/>
    <property type="molecule type" value="mRNA"/>
</dbReference>
<keyword evidence="9" id="KW-0175">Coiled coil</keyword>
<keyword evidence="6" id="KW-0333">Golgi apparatus</keyword>
<dbReference type="Pfam" id="PF12022">
    <property type="entry name" value="COG2_C"/>
    <property type="match status" value="1"/>
</dbReference>
<dbReference type="GO" id="GO:0015031">
    <property type="term" value="P:protein transport"/>
    <property type="evidence" value="ECO:0007669"/>
    <property type="project" value="UniProtKB-KW"/>
</dbReference>
<protein>
    <recommendedName>
        <fullName evidence="3">Conserved oligomeric Golgi complex subunit 2</fullName>
    </recommendedName>
    <alternativeName>
        <fullName evidence="8">Component of oligomeric Golgi complex 2</fullName>
    </alternativeName>
</protein>
<gene>
    <name evidence="12" type="primary">Cog2</name>
</gene>
<feature type="domain" description="COG complex component COG2 C-terminal" evidence="11">
    <location>
        <begin position="380"/>
        <end position="680"/>
    </location>
</feature>
<evidence type="ECO:0000256" key="2">
    <source>
        <dbReference type="ARBA" id="ARBA00007603"/>
    </source>
</evidence>
<dbReference type="GO" id="GO:0000139">
    <property type="term" value="C:Golgi membrane"/>
    <property type="evidence" value="ECO:0007669"/>
    <property type="project" value="UniProtKB-SubCell"/>
</dbReference>
<keyword evidence="4" id="KW-0813">Transport</keyword>
<dbReference type="GO" id="GO:0007030">
    <property type="term" value="P:Golgi organization"/>
    <property type="evidence" value="ECO:0007669"/>
    <property type="project" value="InterPro"/>
</dbReference>
<feature type="coiled-coil region" evidence="9">
    <location>
        <begin position="103"/>
        <end position="134"/>
    </location>
</feature>
<evidence type="ECO:0000256" key="4">
    <source>
        <dbReference type="ARBA" id="ARBA00022448"/>
    </source>
</evidence>
<evidence type="ECO:0000256" key="1">
    <source>
        <dbReference type="ARBA" id="ARBA00004395"/>
    </source>
</evidence>
<feature type="domain" description="Conserved oligomeric Golgi complex subunit 2 N-terminal" evidence="10">
    <location>
        <begin position="26"/>
        <end position="100"/>
    </location>
</feature>
<name>A0A6F9DAA3_9ASCI</name>
<evidence type="ECO:0000313" key="12">
    <source>
        <dbReference type="EMBL" id="CAB3232539.1"/>
    </source>
</evidence>
<dbReference type="PANTHER" id="PTHR12961">
    <property type="entry name" value="CONSERVED OLIGOMERIC GOLGI COMPLEX COMPONENT 2"/>
    <property type="match status" value="1"/>
</dbReference>